<proteinExistence type="inferred from homology"/>
<evidence type="ECO:0000259" key="5">
    <source>
        <dbReference type="Pfam" id="PF01266"/>
    </source>
</evidence>
<dbReference type="Proteomes" id="UP000298588">
    <property type="component" value="Chromosome"/>
</dbReference>
<dbReference type="InterPro" id="IPR036188">
    <property type="entry name" value="FAD/NAD-bd_sf"/>
</dbReference>
<dbReference type="NCBIfam" id="TIGR03364">
    <property type="entry name" value="HpnW_proposed"/>
    <property type="match status" value="1"/>
</dbReference>
<keyword evidence="7" id="KW-1185">Reference proteome</keyword>
<dbReference type="Gene3D" id="3.30.9.10">
    <property type="entry name" value="D-Amino Acid Oxidase, subunit A, domain 2"/>
    <property type="match status" value="1"/>
</dbReference>
<dbReference type="GO" id="GO:0005737">
    <property type="term" value="C:cytoplasm"/>
    <property type="evidence" value="ECO:0007669"/>
    <property type="project" value="TreeGrafter"/>
</dbReference>
<dbReference type="OrthoDB" id="9799943at2"/>
<comment type="similarity">
    <text evidence="2">Belongs to the DadA oxidoreductase family.</text>
</comment>
<dbReference type="SUPFAM" id="SSF51971">
    <property type="entry name" value="Nucleotide-binding domain"/>
    <property type="match status" value="1"/>
</dbReference>
<organism evidence="6 7">
    <name type="scientific">Phreatobacter aquaticus</name>
    <dbReference type="NCBI Taxonomy" id="2570229"/>
    <lineage>
        <taxon>Bacteria</taxon>
        <taxon>Pseudomonadati</taxon>
        <taxon>Pseudomonadota</taxon>
        <taxon>Alphaproteobacteria</taxon>
        <taxon>Hyphomicrobiales</taxon>
        <taxon>Phreatobacteraceae</taxon>
        <taxon>Phreatobacter</taxon>
    </lineage>
</organism>
<protein>
    <submittedName>
        <fullName evidence="6">TIGR03364 family FAD-dependent oxidoreductase</fullName>
    </submittedName>
</protein>
<sequence>MSNIFDLAVVGAGILGLAHALAAARRGLRVVVLDRDAQANGASVRNFGFVTVTGQERGLPWRRARRSRDIWAEIAPKAGIAVEHRGLAVATRFDESRQVLAAFLATEMAERCRLLTTAEALEKVPALRRETLGEVLWSDEEIRVESRTAIPKLAAYLEEAHGVTIRRQVAVTAVQPPRIDTSAGVFEAGAVIVCPNDDFLTLYADRIAARGPTKCKLHMMRVAPARPLTLGAAVMSDFGLVRYAGYADLDAATPLKARLKAERSDMLDNGIHLIAVQSADGSLVVGDSHHYGPTPDPFAPTSVDDLIMGELDAVLDLPGRRIAERWTGIYPSGPGVMFTDAPEPNVRLVMVTSGTGASTSFAIAEETVADLFGGAPPPHTAA</sequence>
<dbReference type="Pfam" id="PF01266">
    <property type="entry name" value="DAO"/>
    <property type="match status" value="1"/>
</dbReference>
<feature type="domain" description="FAD dependent oxidoreductase" evidence="5">
    <location>
        <begin position="6"/>
        <end position="368"/>
    </location>
</feature>
<reference evidence="6 7" key="1">
    <citation type="submission" date="2019-04" db="EMBL/GenBank/DDBJ databases">
        <title>Phreatobacter aquaticus sp. nov.</title>
        <authorList>
            <person name="Choi A."/>
            <person name="Baek K."/>
        </authorList>
    </citation>
    <scope>NUCLEOTIDE SEQUENCE [LARGE SCALE GENOMIC DNA]</scope>
    <source>
        <strain evidence="6 7">NMCR1094</strain>
    </source>
</reference>
<evidence type="ECO:0000256" key="1">
    <source>
        <dbReference type="ARBA" id="ARBA00001974"/>
    </source>
</evidence>
<comment type="cofactor">
    <cofactor evidence="1">
        <name>FAD</name>
        <dbReference type="ChEBI" id="CHEBI:57692"/>
    </cofactor>
</comment>
<dbReference type="PANTHER" id="PTHR13847:SF286">
    <property type="entry name" value="D-AMINO ACID DEHYDROGENASE"/>
    <property type="match status" value="1"/>
</dbReference>
<gene>
    <name evidence="6" type="ORF">E8L99_15455</name>
</gene>
<evidence type="ECO:0000313" key="6">
    <source>
        <dbReference type="EMBL" id="QCK87060.1"/>
    </source>
</evidence>
<keyword evidence="3" id="KW-0285">Flavoprotein</keyword>
<evidence type="ECO:0000256" key="2">
    <source>
        <dbReference type="ARBA" id="ARBA00009410"/>
    </source>
</evidence>
<dbReference type="PANTHER" id="PTHR13847">
    <property type="entry name" value="SARCOSINE DEHYDROGENASE-RELATED"/>
    <property type="match status" value="1"/>
</dbReference>
<dbReference type="InterPro" id="IPR017741">
    <property type="entry name" value="FAD-dependent_OxRdtase_HpnW"/>
</dbReference>
<keyword evidence="4" id="KW-0560">Oxidoreductase</keyword>
<dbReference type="InterPro" id="IPR006076">
    <property type="entry name" value="FAD-dep_OxRdtase"/>
</dbReference>
<dbReference type="RefSeq" id="WP_137100391.1">
    <property type="nucleotide sequence ID" value="NZ_CP039865.1"/>
</dbReference>
<dbReference type="Gene3D" id="3.50.50.60">
    <property type="entry name" value="FAD/NAD(P)-binding domain"/>
    <property type="match status" value="1"/>
</dbReference>
<dbReference type="AlphaFoldDB" id="A0A4D7QGS8"/>
<dbReference type="GO" id="GO:0016491">
    <property type="term" value="F:oxidoreductase activity"/>
    <property type="evidence" value="ECO:0007669"/>
    <property type="project" value="UniProtKB-KW"/>
</dbReference>
<dbReference type="KEGG" id="paqt:E8L99_15455"/>
<evidence type="ECO:0000256" key="3">
    <source>
        <dbReference type="ARBA" id="ARBA00022630"/>
    </source>
</evidence>
<accession>A0A4D7QGS8</accession>
<evidence type="ECO:0000313" key="7">
    <source>
        <dbReference type="Proteomes" id="UP000298588"/>
    </source>
</evidence>
<name>A0A4D7QGS8_9HYPH</name>
<evidence type="ECO:0000256" key="4">
    <source>
        <dbReference type="ARBA" id="ARBA00023002"/>
    </source>
</evidence>
<dbReference type="EMBL" id="CP039865">
    <property type="protein sequence ID" value="QCK87060.1"/>
    <property type="molecule type" value="Genomic_DNA"/>
</dbReference>